<dbReference type="EMBL" id="UIDG01000070">
    <property type="protein sequence ID" value="SUS04993.1"/>
    <property type="molecule type" value="Genomic_DNA"/>
</dbReference>
<dbReference type="AlphaFoldDB" id="A0A380TC06"/>
<dbReference type="CDD" id="cd18773">
    <property type="entry name" value="PDC1_HK_sensor"/>
    <property type="match status" value="1"/>
</dbReference>
<evidence type="ECO:0000313" key="1">
    <source>
        <dbReference type="EMBL" id="SUS04993.1"/>
    </source>
</evidence>
<accession>A0A380TC06</accession>
<name>A0A380TC06_9ZZZZ</name>
<reference evidence="1" key="1">
    <citation type="submission" date="2018-07" db="EMBL/GenBank/DDBJ databases">
        <authorList>
            <person name="Quirk P.G."/>
            <person name="Krulwich T.A."/>
        </authorList>
    </citation>
    <scope>NUCLEOTIDE SEQUENCE</scope>
</reference>
<dbReference type="Gene3D" id="3.30.450.20">
    <property type="entry name" value="PAS domain"/>
    <property type="match status" value="1"/>
</dbReference>
<gene>
    <name evidence="1" type="ORF">DF3PB_1610006</name>
</gene>
<evidence type="ECO:0008006" key="2">
    <source>
        <dbReference type="Google" id="ProtNLM"/>
    </source>
</evidence>
<proteinExistence type="predicted"/>
<sequence length="195" mass="20954">MMHASFRLAAIAVTTGLMIGGAQANEFEKPIKEFAKSNVTPWLSSPEVVEAIKAQNVTSASLTEADILKLDKQWRAETSASAKPLIQSVSGNKLSAFLVAKKKESGDLITELFVMDDKGLNVAVSDTTSDYWQGDEAKWQKTFLVGPDAIHISEVEKDESTQTYSSQVSLPVTDPANGKVIGAVTVGVNVENLPQ</sequence>
<protein>
    <recommendedName>
        <fullName evidence="2">Cache domain-containing protein</fullName>
    </recommendedName>
</protein>
<organism evidence="1">
    <name type="scientific">metagenome</name>
    <dbReference type="NCBI Taxonomy" id="256318"/>
    <lineage>
        <taxon>unclassified sequences</taxon>
        <taxon>metagenomes</taxon>
    </lineage>
</organism>